<dbReference type="OrthoDB" id="2333074at2759"/>
<dbReference type="EMBL" id="CAJVPV010004300">
    <property type="protein sequence ID" value="CAG8570519.1"/>
    <property type="molecule type" value="Genomic_DNA"/>
</dbReference>
<organism evidence="1 2">
    <name type="scientific">Acaulospora morrowiae</name>
    <dbReference type="NCBI Taxonomy" id="94023"/>
    <lineage>
        <taxon>Eukaryota</taxon>
        <taxon>Fungi</taxon>
        <taxon>Fungi incertae sedis</taxon>
        <taxon>Mucoromycota</taxon>
        <taxon>Glomeromycotina</taxon>
        <taxon>Glomeromycetes</taxon>
        <taxon>Diversisporales</taxon>
        <taxon>Acaulosporaceae</taxon>
        <taxon>Acaulospora</taxon>
    </lineage>
</organism>
<name>A0A9N9BNS6_9GLOM</name>
<keyword evidence="2" id="KW-1185">Reference proteome</keyword>
<protein>
    <submittedName>
        <fullName evidence="1">14255_t:CDS:1</fullName>
    </submittedName>
</protein>
<dbReference type="SUPFAM" id="SSF52540">
    <property type="entry name" value="P-loop containing nucleoside triphosphate hydrolases"/>
    <property type="match status" value="1"/>
</dbReference>
<dbReference type="InterPro" id="IPR027417">
    <property type="entry name" value="P-loop_NTPase"/>
</dbReference>
<accession>A0A9N9BNS6</accession>
<proteinExistence type="predicted"/>
<gene>
    <name evidence="1" type="ORF">AMORRO_LOCUS6445</name>
</gene>
<evidence type="ECO:0000313" key="2">
    <source>
        <dbReference type="Proteomes" id="UP000789342"/>
    </source>
</evidence>
<evidence type="ECO:0000313" key="1">
    <source>
        <dbReference type="EMBL" id="CAG8570519.1"/>
    </source>
</evidence>
<dbReference type="AlphaFoldDB" id="A0A9N9BNS6"/>
<dbReference type="Proteomes" id="UP000789342">
    <property type="component" value="Unassembled WGS sequence"/>
</dbReference>
<reference evidence="1" key="1">
    <citation type="submission" date="2021-06" db="EMBL/GenBank/DDBJ databases">
        <authorList>
            <person name="Kallberg Y."/>
            <person name="Tangrot J."/>
            <person name="Rosling A."/>
        </authorList>
    </citation>
    <scope>NUCLEOTIDE SEQUENCE</scope>
    <source>
        <strain evidence="1">CL551</strain>
    </source>
</reference>
<sequence length="251" mass="28464">MASAAILANIVVTDLVMEKGTRPGMEISSDKFVPRPEIVKRLKKFFNPMIIRIYYMVCGEHGIGKTMLTRIASSEVGHGVMCVDVLSDIKRFGEEFGSTLNFTFEKQISFTQKILGTTKTCWCSIQSKPPVIVYDNISLLVHKNPEIIDSLQDDAKDNADDRKYIAVFVSSEGSVPRIMECKNIIKDLLKPKELSYLAFVDYFNNIDKLNEVLGSNIFAYHPEKNTVSLQSQSVKYYILEKVDIFIKKWGL</sequence>
<comment type="caution">
    <text evidence="1">The sequence shown here is derived from an EMBL/GenBank/DDBJ whole genome shotgun (WGS) entry which is preliminary data.</text>
</comment>